<evidence type="ECO:0000313" key="2">
    <source>
        <dbReference type="WBParaSite" id="ES5_v2.g20903.t1"/>
    </source>
</evidence>
<proteinExistence type="predicted"/>
<reference evidence="2" key="1">
    <citation type="submission" date="2022-11" db="UniProtKB">
        <authorList>
            <consortium name="WormBaseParasite"/>
        </authorList>
    </citation>
    <scope>IDENTIFICATION</scope>
</reference>
<organism evidence="1 2">
    <name type="scientific">Panagrolaimus sp. ES5</name>
    <dbReference type="NCBI Taxonomy" id="591445"/>
    <lineage>
        <taxon>Eukaryota</taxon>
        <taxon>Metazoa</taxon>
        <taxon>Ecdysozoa</taxon>
        <taxon>Nematoda</taxon>
        <taxon>Chromadorea</taxon>
        <taxon>Rhabditida</taxon>
        <taxon>Tylenchina</taxon>
        <taxon>Panagrolaimomorpha</taxon>
        <taxon>Panagrolaimoidea</taxon>
        <taxon>Panagrolaimidae</taxon>
        <taxon>Panagrolaimus</taxon>
    </lineage>
</organism>
<name>A0AC34FU96_9BILA</name>
<sequence length="347" mass="39811">MEYEDMFPYTGELKIFRAPNAYSPKILEEILKLASENGLELIPLIQTFGHLQFVLKHSKYQHLREVPDKTDTICPSDSKSIQLIQEMLRQIQAAHPKSKSIHIGCDEAWNIAKDERCQNKLKTDFGNSLERLKLSHISTVAKFAKDTLGFKSVLAWDDLLRKIPTPLLTEFQIGEYILPVIWNYDLDVSSSNKFPAGMFQRYTKIFPKIIFGSVFKGAENGNTTFVKIDRYLSNLKSFFNLYEEKKENLEGRIAGIAVTGWQRFWHGIELCEILPEGIPSLVNEAIYINNPSLRKDGITKKVFETLKCKTRDSKELHFNGNIYVPRKEEIYANCNFPGVDVYALVSS</sequence>
<evidence type="ECO:0000313" key="1">
    <source>
        <dbReference type="Proteomes" id="UP000887579"/>
    </source>
</evidence>
<accession>A0AC34FU96</accession>
<protein>
    <submittedName>
        <fullName evidence="2">Beta-N-acetylhexosaminidase</fullName>
    </submittedName>
</protein>
<dbReference type="Proteomes" id="UP000887579">
    <property type="component" value="Unplaced"/>
</dbReference>
<dbReference type="WBParaSite" id="ES5_v2.g20903.t1">
    <property type="protein sequence ID" value="ES5_v2.g20903.t1"/>
    <property type="gene ID" value="ES5_v2.g20903"/>
</dbReference>